<dbReference type="SMART" id="SM00420">
    <property type="entry name" value="HTH_DEOR"/>
    <property type="match status" value="1"/>
</dbReference>
<keyword evidence="5" id="KW-0804">Transcription</keyword>
<dbReference type="SUPFAM" id="SSF100950">
    <property type="entry name" value="NagB/RpiA/CoA transferase-like"/>
    <property type="match status" value="1"/>
</dbReference>
<dbReference type="InterPro" id="IPR001034">
    <property type="entry name" value="DeoR_HTH"/>
</dbReference>
<dbReference type="InterPro" id="IPR050313">
    <property type="entry name" value="Carb_Metab_HTH_regulators"/>
</dbReference>
<evidence type="ECO:0000313" key="8">
    <source>
        <dbReference type="EMBL" id="MFD2458365.1"/>
    </source>
</evidence>
<dbReference type="Proteomes" id="UP001597419">
    <property type="component" value="Unassembled WGS sequence"/>
</dbReference>
<dbReference type="PANTHER" id="PTHR30363:SF4">
    <property type="entry name" value="GLYCEROL-3-PHOSPHATE REGULON REPRESSOR"/>
    <property type="match status" value="1"/>
</dbReference>
<evidence type="ECO:0000256" key="6">
    <source>
        <dbReference type="ARBA" id="ARBA00024937"/>
    </source>
</evidence>
<dbReference type="InterPro" id="IPR037171">
    <property type="entry name" value="NagB/RpiA_transferase-like"/>
</dbReference>
<dbReference type="InterPro" id="IPR036390">
    <property type="entry name" value="WH_DNA-bd_sf"/>
</dbReference>
<dbReference type="CDD" id="cd00090">
    <property type="entry name" value="HTH_ARSR"/>
    <property type="match status" value="1"/>
</dbReference>
<keyword evidence="2" id="KW-0678">Repressor</keyword>
<dbReference type="SUPFAM" id="SSF46785">
    <property type="entry name" value="Winged helix' DNA-binding domain"/>
    <property type="match status" value="1"/>
</dbReference>
<comment type="caution">
    <text evidence="8">The sequence shown here is derived from an EMBL/GenBank/DDBJ whole genome shotgun (WGS) entry which is preliminary data.</text>
</comment>
<organism evidence="8 9">
    <name type="scientific">Amycolatopsis samaneae</name>
    <dbReference type="NCBI Taxonomy" id="664691"/>
    <lineage>
        <taxon>Bacteria</taxon>
        <taxon>Bacillati</taxon>
        <taxon>Actinomycetota</taxon>
        <taxon>Actinomycetes</taxon>
        <taxon>Pseudonocardiales</taxon>
        <taxon>Pseudonocardiaceae</taxon>
        <taxon>Amycolatopsis</taxon>
    </lineage>
</organism>
<dbReference type="Pfam" id="PF00455">
    <property type="entry name" value="DeoRC"/>
    <property type="match status" value="1"/>
</dbReference>
<dbReference type="RefSeq" id="WP_345388203.1">
    <property type="nucleotide sequence ID" value="NZ_BAABHG010000002.1"/>
</dbReference>
<dbReference type="PRINTS" id="PR00037">
    <property type="entry name" value="HTHLACR"/>
</dbReference>
<dbReference type="InterPro" id="IPR036388">
    <property type="entry name" value="WH-like_DNA-bd_sf"/>
</dbReference>
<reference evidence="9" key="1">
    <citation type="journal article" date="2019" name="Int. J. Syst. Evol. Microbiol.">
        <title>The Global Catalogue of Microorganisms (GCM) 10K type strain sequencing project: providing services to taxonomists for standard genome sequencing and annotation.</title>
        <authorList>
            <consortium name="The Broad Institute Genomics Platform"/>
            <consortium name="The Broad Institute Genome Sequencing Center for Infectious Disease"/>
            <person name="Wu L."/>
            <person name="Ma J."/>
        </authorList>
    </citation>
    <scope>NUCLEOTIDE SEQUENCE [LARGE SCALE GENOMIC DNA]</scope>
    <source>
        <strain evidence="9">CGMCC 4.7643</strain>
    </source>
</reference>
<accession>A0ABW5GB97</accession>
<dbReference type="PROSITE" id="PS00894">
    <property type="entry name" value="HTH_DEOR_1"/>
    <property type="match status" value="1"/>
</dbReference>
<proteinExistence type="predicted"/>
<evidence type="ECO:0000259" key="7">
    <source>
        <dbReference type="PROSITE" id="PS51000"/>
    </source>
</evidence>
<feature type="domain" description="HTH deoR-type" evidence="7">
    <location>
        <begin position="7"/>
        <end position="62"/>
    </location>
</feature>
<dbReference type="Gene3D" id="3.40.50.1360">
    <property type="match status" value="1"/>
</dbReference>
<name>A0ABW5GB97_9PSEU</name>
<evidence type="ECO:0000256" key="2">
    <source>
        <dbReference type="ARBA" id="ARBA00022491"/>
    </source>
</evidence>
<dbReference type="GO" id="GO:0003677">
    <property type="term" value="F:DNA binding"/>
    <property type="evidence" value="ECO:0007669"/>
    <property type="project" value="UniProtKB-KW"/>
</dbReference>
<dbReference type="InterPro" id="IPR018356">
    <property type="entry name" value="Tscrpt_reg_HTH_DeoR_CS"/>
</dbReference>
<keyword evidence="4 8" id="KW-0238">DNA-binding</keyword>
<dbReference type="PROSITE" id="PS51000">
    <property type="entry name" value="HTH_DEOR_2"/>
    <property type="match status" value="1"/>
</dbReference>
<dbReference type="EMBL" id="JBHUKU010000004">
    <property type="protein sequence ID" value="MFD2458365.1"/>
    <property type="molecule type" value="Genomic_DNA"/>
</dbReference>
<gene>
    <name evidence="8" type="ORF">ACFSYJ_07140</name>
</gene>
<keyword evidence="3" id="KW-0805">Transcription regulation</keyword>
<dbReference type="InterPro" id="IPR011991">
    <property type="entry name" value="ArsR-like_HTH"/>
</dbReference>
<dbReference type="InterPro" id="IPR014036">
    <property type="entry name" value="DeoR-like_C"/>
</dbReference>
<evidence type="ECO:0000256" key="1">
    <source>
        <dbReference type="ARBA" id="ARBA00021390"/>
    </source>
</evidence>
<dbReference type="Pfam" id="PF08220">
    <property type="entry name" value="HTH_DeoR"/>
    <property type="match status" value="1"/>
</dbReference>
<dbReference type="PANTHER" id="PTHR30363">
    <property type="entry name" value="HTH-TYPE TRANSCRIPTIONAL REGULATOR SRLR-RELATED"/>
    <property type="match status" value="1"/>
</dbReference>
<comment type="function">
    <text evidence="6">Repressor of the lactose catabolism operon. Galactose-6-phosphate is the inducer.</text>
</comment>
<evidence type="ECO:0000256" key="3">
    <source>
        <dbReference type="ARBA" id="ARBA00023015"/>
    </source>
</evidence>
<sequence length="271" mass="28313">MSQPRPTTRDRRAMLLDAVRDGSCGIAELAEEFGVSASTIRRDLASLAGAGHVVRTYGGALEAGHGLERSLREKDASNADAKDAIAREAAALVQDGEMVLLDAGTTTGRVARHLAHREGLTVVTNGVTVIRALADFDGIDLIVLGGRLRHPNEALLGESVLAQLRHFSPDRVFLGADGVVAGRGLCCPSLEQSQVKHAMLHAAESAYVLADHSKLGQAPFSYWAPLDREFSLVTDASAGDLATPFARSGTVRTAGGAETVGGAAQDGGRGR</sequence>
<protein>
    <recommendedName>
        <fullName evidence="1">Lactose phosphotransferase system repressor</fullName>
    </recommendedName>
</protein>
<evidence type="ECO:0000256" key="4">
    <source>
        <dbReference type="ARBA" id="ARBA00023125"/>
    </source>
</evidence>
<dbReference type="Gene3D" id="1.10.10.10">
    <property type="entry name" value="Winged helix-like DNA-binding domain superfamily/Winged helix DNA-binding domain"/>
    <property type="match status" value="1"/>
</dbReference>
<keyword evidence="9" id="KW-1185">Reference proteome</keyword>
<dbReference type="SMART" id="SM01134">
    <property type="entry name" value="DeoRC"/>
    <property type="match status" value="1"/>
</dbReference>
<evidence type="ECO:0000256" key="5">
    <source>
        <dbReference type="ARBA" id="ARBA00023163"/>
    </source>
</evidence>
<evidence type="ECO:0000313" key="9">
    <source>
        <dbReference type="Proteomes" id="UP001597419"/>
    </source>
</evidence>